<evidence type="ECO:0000259" key="1">
    <source>
        <dbReference type="Pfam" id="PF22942"/>
    </source>
</evidence>
<feature type="domain" description="DUF7025" evidence="1">
    <location>
        <begin position="212"/>
        <end position="317"/>
    </location>
</feature>
<dbReference type="PANTHER" id="PTHR46411:SF2">
    <property type="entry name" value="AAA+ ATPASE DOMAIN-CONTAINING PROTEIN"/>
    <property type="match status" value="1"/>
</dbReference>
<dbReference type="EMBL" id="AFNW01000184">
    <property type="protein sequence ID" value="EKJ73105.1"/>
    <property type="molecule type" value="Genomic_DNA"/>
</dbReference>
<dbReference type="InterPro" id="IPR054289">
    <property type="entry name" value="DUF7025"/>
</dbReference>
<dbReference type="RefSeq" id="XP_009258111.1">
    <property type="nucleotide sequence ID" value="XM_009259836.1"/>
</dbReference>
<dbReference type="HOGENOM" id="CLU_034113_0_0_1"/>
<accession>K3VZW4</accession>
<evidence type="ECO:0000313" key="2">
    <source>
        <dbReference type="EMBL" id="EKJ73105.1"/>
    </source>
</evidence>
<dbReference type="PANTHER" id="PTHR46411">
    <property type="entry name" value="FAMILY ATPASE, PUTATIVE-RELATED"/>
    <property type="match status" value="1"/>
</dbReference>
<reference evidence="2 3" key="1">
    <citation type="journal article" date="2012" name="PLoS Pathog.">
        <title>Comparative pathogenomics reveals horizontally acquired novel virulence genes in fungi infecting cereal hosts.</title>
        <authorList>
            <person name="Gardiner D.M."/>
            <person name="McDonald M.C."/>
            <person name="Covarelli L."/>
            <person name="Solomon P.S."/>
            <person name="Rusu A.G."/>
            <person name="Marshall M."/>
            <person name="Kazan K."/>
            <person name="Chakraborty S."/>
            <person name="McDonald B.A."/>
            <person name="Manners J.M."/>
        </authorList>
    </citation>
    <scope>NUCLEOTIDE SEQUENCE [LARGE SCALE GENOMIC DNA]</scope>
    <source>
        <strain evidence="2 3">CS3096</strain>
    </source>
</reference>
<gene>
    <name evidence="2" type="ORF">FPSE_06718</name>
</gene>
<keyword evidence="3" id="KW-1185">Reference proteome</keyword>
<name>K3VZW4_FUSPC</name>
<dbReference type="KEGG" id="fpu:FPSE_06718"/>
<sequence length="592" mass="67724">METTSQASTNFKEFQQVLQRARNNTAPEHNATLSKDTVIFPEGTESLTGPIILLSLRQTIQWDEQLRRNVEHLDIPNQDWTIRETYNHDEKPRAWVCYLTAIDRLGAMVSERLEIRGSASDLRFFYEVDDETYASSSQQSDLDLIFKYEDYEFDGAQSFTVKSKHFKNLFHQSDAISHKIESTSSLTFKQILQAVLSFVDYIFPDAGEIQQEARRTRQVPFSHVWTLFRPGDIAYEKRTIPPFHHIYEQCFSIYKVEESVSRYDGTKVLCLSLAEIVYSNSMSDTPGPRMAWTTRHIRQYDGSKDITTEDLGIIPFNMIPTEERISIQARLIQRGRRVLQISTMPFSFWNYNGPYGIVHQVVGQGTMEEARLSSRERQWQKHTHENIVIDVATSTRHYAERFDGRISGLHDVEYDMEEQLPWILPQIDVSDRFAEDGESNSETSLFFCQGYLPGYLLSSRVYAVSLLVSELRQPVWEPWNPLAPAALLMPDMTSWRALVHNFMEGSKGAEVDLGRRQAHGSGLVLALEAPRVIARSMANQISGDLGRPLVVSNPLDGDQSLSEVMKAALRWGAILMVDMRNTPTEQQAAMVT</sequence>
<evidence type="ECO:0000313" key="3">
    <source>
        <dbReference type="Proteomes" id="UP000007978"/>
    </source>
</evidence>
<dbReference type="AlphaFoldDB" id="K3VZW4"/>
<proteinExistence type="predicted"/>
<dbReference type="eggNOG" id="ENOG502TG2Z">
    <property type="taxonomic scope" value="Eukaryota"/>
</dbReference>
<dbReference type="Proteomes" id="UP000007978">
    <property type="component" value="Chromosome 2"/>
</dbReference>
<dbReference type="GeneID" id="20365336"/>
<dbReference type="Pfam" id="PF22942">
    <property type="entry name" value="DUF7025"/>
    <property type="match status" value="1"/>
</dbReference>
<comment type="caution">
    <text evidence="2">The sequence shown here is derived from an EMBL/GenBank/DDBJ whole genome shotgun (WGS) entry which is preliminary data.</text>
</comment>
<organism evidence="2 3">
    <name type="scientific">Fusarium pseudograminearum (strain CS3096)</name>
    <name type="common">Wheat and barley crown-rot fungus</name>
    <dbReference type="NCBI Taxonomy" id="1028729"/>
    <lineage>
        <taxon>Eukaryota</taxon>
        <taxon>Fungi</taxon>
        <taxon>Dikarya</taxon>
        <taxon>Ascomycota</taxon>
        <taxon>Pezizomycotina</taxon>
        <taxon>Sordariomycetes</taxon>
        <taxon>Hypocreomycetidae</taxon>
        <taxon>Hypocreales</taxon>
        <taxon>Nectriaceae</taxon>
        <taxon>Fusarium</taxon>
    </lineage>
</organism>
<protein>
    <recommendedName>
        <fullName evidence="1">DUF7025 domain-containing protein</fullName>
    </recommendedName>
</protein>
<dbReference type="OrthoDB" id="5101372at2759"/>